<reference evidence="3 4" key="3">
    <citation type="submission" date="2015-01" db="EMBL/GenBank/DDBJ databases">
        <title>Vibrio sp. C94 JCM 19241 whole genome shotgun sequence.</title>
        <authorList>
            <person name="Sawabe T."/>
            <person name="Meirelles P."/>
            <person name="Feng G."/>
            <person name="Sayaka M."/>
            <person name="Hattori M."/>
            <person name="Ohkuma M."/>
        </authorList>
    </citation>
    <scope>NUCLEOTIDE SEQUENCE [LARGE SCALE GENOMIC DNA]</scope>
    <source>
        <strain evidence="4">JCM 19241</strain>
        <strain evidence="3">JCM19241</strain>
    </source>
</reference>
<reference evidence="4 5" key="4">
    <citation type="submission" date="2015-01" db="EMBL/GenBank/DDBJ databases">
        <authorList>
            <consortium name="NBRP consortium"/>
            <person name="Sawabe T."/>
            <person name="Meirelles P."/>
            <person name="Feng G."/>
            <person name="Sayaka M."/>
            <person name="Hattori M."/>
            <person name="Ohkuma M."/>
        </authorList>
    </citation>
    <scope>NUCLEOTIDE SEQUENCE [LARGE SCALE GENOMIC DNA]</scope>
    <source>
        <strain evidence="6">JCM 19231</strain>
        <strain evidence="4">JCM 19241</strain>
        <strain evidence="1">JCM19231</strain>
        <strain evidence="2 5">JCM19232</strain>
        <strain evidence="3">JCM19241</strain>
    </source>
</reference>
<reference evidence="1 6" key="1">
    <citation type="submission" date="2015-01" db="EMBL/GenBank/DDBJ databases">
        <title>Vibrio sp. C1 JCM 19231 whole genome shotgun sequence.</title>
        <authorList>
            <person name="Sawabe T."/>
            <person name="Meirelles P."/>
            <person name="Feng G."/>
            <person name="Sayaka M."/>
            <person name="Hattori M."/>
            <person name="Ohkuma M."/>
        </authorList>
    </citation>
    <scope>NUCLEOTIDE SEQUENCE [LARGE SCALE GENOMIC DNA]</scope>
    <source>
        <strain evidence="6">JCM 19231</strain>
        <strain evidence="1">JCM19231</strain>
    </source>
</reference>
<dbReference type="EMBL" id="BBRZ01000013">
    <property type="protein sequence ID" value="GAM55390.1"/>
    <property type="molecule type" value="Genomic_DNA"/>
</dbReference>
<sequence>MELINGDNGAWGCTFVGYCSEVCPKNVDPAAAVNQGKIESSKDFVIAMLKPEDA</sequence>
<gene>
    <name evidence="1" type="ORF">JCM19231_5467</name>
    <name evidence="2" type="ORF">JCM19232_1987</name>
    <name evidence="3" type="ORF">JCM19241_6078</name>
</gene>
<evidence type="ECO:0000313" key="3">
    <source>
        <dbReference type="EMBL" id="GAM78247.1"/>
    </source>
</evidence>
<evidence type="ECO:0000313" key="4">
    <source>
        <dbReference type="Proteomes" id="UP000031666"/>
    </source>
</evidence>
<dbReference type="Proteomes" id="UP000031666">
    <property type="component" value="Unassembled WGS sequence"/>
</dbReference>
<dbReference type="GO" id="GO:0051536">
    <property type="term" value="F:iron-sulfur cluster binding"/>
    <property type="evidence" value="ECO:0007669"/>
    <property type="project" value="InterPro"/>
</dbReference>
<accession>A0A0B8QMH1</accession>
<reference evidence="2 5" key="2">
    <citation type="submission" date="2015-01" db="EMBL/GenBank/DDBJ databases">
        <title>Vibrio sp. C5 JCM 19232 whole genome shotgun sequence.</title>
        <authorList>
            <person name="Sawabe T."/>
            <person name="Meirelles P."/>
            <person name="Feng G."/>
            <person name="Sayaka M."/>
            <person name="Hattori M."/>
            <person name="Ohkuma M."/>
        </authorList>
    </citation>
    <scope>NUCLEOTIDE SEQUENCE [LARGE SCALE GENOMIC DNA]</scope>
    <source>
        <strain evidence="2 5">JCM19232</strain>
    </source>
</reference>
<evidence type="ECO:0000313" key="5">
    <source>
        <dbReference type="Proteomes" id="UP000031670"/>
    </source>
</evidence>
<dbReference type="EMBL" id="BBSA01000017">
    <property type="protein sequence ID" value="GAM65112.1"/>
    <property type="molecule type" value="Genomic_DNA"/>
</dbReference>
<dbReference type="Proteomes" id="UP000031670">
    <property type="component" value="Unassembled WGS sequence"/>
</dbReference>
<dbReference type="SUPFAM" id="SSF46548">
    <property type="entry name" value="alpha-helical ferredoxin"/>
    <property type="match status" value="1"/>
</dbReference>
<evidence type="ECO:0000313" key="2">
    <source>
        <dbReference type="EMBL" id="GAM65112.1"/>
    </source>
</evidence>
<dbReference type="EMBL" id="BBSC01000013">
    <property type="protein sequence ID" value="GAM78247.1"/>
    <property type="molecule type" value="Genomic_DNA"/>
</dbReference>
<dbReference type="Proteomes" id="UP000031671">
    <property type="component" value="Unassembled WGS sequence"/>
</dbReference>
<dbReference type="STRING" id="1481914.JCM19241_6078"/>
<protein>
    <submittedName>
        <fullName evidence="1">Succinate dehydrogenase iron-sulfur protein</fullName>
    </submittedName>
</protein>
<organism evidence="1 6">
    <name type="scientific">Vibrio ishigakensis</name>
    <dbReference type="NCBI Taxonomy" id="1481914"/>
    <lineage>
        <taxon>Bacteria</taxon>
        <taxon>Pseudomonadati</taxon>
        <taxon>Pseudomonadota</taxon>
        <taxon>Gammaproteobacteria</taxon>
        <taxon>Vibrionales</taxon>
        <taxon>Vibrionaceae</taxon>
        <taxon>Vibrio</taxon>
    </lineage>
</organism>
<proteinExistence type="predicted"/>
<dbReference type="InterPro" id="IPR009051">
    <property type="entry name" value="Helical_ferredxn"/>
</dbReference>
<evidence type="ECO:0000313" key="1">
    <source>
        <dbReference type="EMBL" id="GAM55390.1"/>
    </source>
</evidence>
<comment type="caution">
    <text evidence="1">The sequence shown here is derived from an EMBL/GenBank/DDBJ whole genome shotgun (WGS) entry which is preliminary data.</text>
</comment>
<accession>A0A0B8NL08</accession>
<dbReference type="AlphaFoldDB" id="A0A0B8NL08"/>
<evidence type="ECO:0000313" key="6">
    <source>
        <dbReference type="Proteomes" id="UP000031671"/>
    </source>
</evidence>
<keyword evidence="6" id="KW-1185">Reference proteome</keyword>
<name>A0A0B8NL08_9VIBR</name>
<dbReference type="Gene3D" id="1.10.1060.10">
    <property type="entry name" value="Alpha-helical ferredoxin"/>
    <property type="match status" value="1"/>
</dbReference>
<accession>A0A0B8PK79</accession>